<evidence type="ECO:0000313" key="9">
    <source>
        <dbReference type="EMBL" id="MFC3156775.1"/>
    </source>
</evidence>
<protein>
    <submittedName>
        <fullName evidence="9">Pilus assembly protein</fullName>
    </submittedName>
</protein>
<feature type="domain" description="PilY1 beta-propeller" evidence="8">
    <location>
        <begin position="920"/>
        <end position="1235"/>
    </location>
</feature>
<dbReference type="InterPro" id="IPR011047">
    <property type="entry name" value="Quinoprotein_ADH-like_sf"/>
</dbReference>
<dbReference type="Proteomes" id="UP001595548">
    <property type="component" value="Unassembled WGS sequence"/>
</dbReference>
<comment type="caution">
    <text evidence="9">The sequence shown here is derived from an EMBL/GenBank/DDBJ whole genome shotgun (WGS) entry which is preliminary data.</text>
</comment>
<accession>A0ABV7HW61</accession>
<evidence type="ECO:0000313" key="10">
    <source>
        <dbReference type="Proteomes" id="UP001595548"/>
    </source>
</evidence>
<evidence type="ECO:0000256" key="5">
    <source>
        <dbReference type="ARBA" id="ARBA00022837"/>
    </source>
</evidence>
<keyword evidence="4" id="KW-0479">Metal-binding</keyword>
<comment type="subcellular location">
    <subcellularLocation>
        <location evidence="1">Fimbrium</location>
    </subcellularLocation>
</comment>
<organism evidence="9 10">
    <name type="scientific">Gilvimarinus japonicus</name>
    <dbReference type="NCBI Taxonomy" id="1796469"/>
    <lineage>
        <taxon>Bacteria</taxon>
        <taxon>Pseudomonadati</taxon>
        <taxon>Pseudomonadota</taxon>
        <taxon>Gammaproteobacteria</taxon>
        <taxon>Cellvibrionales</taxon>
        <taxon>Cellvibrionaceae</taxon>
        <taxon>Gilvimarinus</taxon>
    </lineage>
</organism>
<dbReference type="SUPFAM" id="SSF50998">
    <property type="entry name" value="Quinoprotein alcohol dehydrogenase-like"/>
    <property type="match status" value="1"/>
</dbReference>
<evidence type="ECO:0000256" key="4">
    <source>
        <dbReference type="ARBA" id="ARBA00022723"/>
    </source>
</evidence>
<dbReference type="RefSeq" id="WP_382418160.1">
    <property type="nucleotide sequence ID" value="NZ_AP031500.1"/>
</dbReference>
<name>A0ABV7HW61_9GAMM</name>
<evidence type="ECO:0000259" key="8">
    <source>
        <dbReference type="Pfam" id="PF05567"/>
    </source>
</evidence>
<keyword evidence="5" id="KW-0106">Calcium</keyword>
<dbReference type="InterPro" id="IPR008707">
    <property type="entry name" value="B-propeller_PilY1"/>
</dbReference>
<evidence type="ECO:0000256" key="6">
    <source>
        <dbReference type="ARBA" id="ARBA00023263"/>
    </source>
</evidence>
<keyword evidence="6" id="KW-0281">Fimbrium</keyword>
<evidence type="ECO:0000256" key="7">
    <source>
        <dbReference type="SAM" id="MobiDB-lite"/>
    </source>
</evidence>
<dbReference type="EMBL" id="JBHRTL010000031">
    <property type="protein sequence ID" value="MFC3156775.1"/>
    <property type="molecule type" value="Genomic_DNA"/>
</dbReference>
<keyword evidence="3" id="KW-1029">Fimbrium biogenesis</keyword>
<evidence type="ECO:0000256" key="3">
    <source>
        <dbReference type="ARBA" id="ARBA00022558"/>
    </source>
</evidence>
<feature type="region of interest" description="Disordered" evidence="7">
    <location>
        <begin position="201"/>
        <end position="221"/>
    </location>
</feature>
<sequence length="1422" mass="152377">MFGKKALSRFSLSAKTLLAVCSALLALGTVHSVSAINLAQSPLFLAQPVRPIMMLNMSNDHQLFFKAYDDYSDLDGDGYADTTYDNDLSYYGYFDENKCYKHAGGAFRPTGNTGDHYCSGNNWSGNFLNWSTMTRIDTVRKILYGGKRSTDEAGSTILERAMLTQDAHSFAKYYNGSDLSSLTPYSVPTGDDSIAASGITICNTTDPSNRDQQSQDVNSPPLMQVAKGNYSLWASNEGWQCRWGNGSNDNESSLSGINAYSDSPKKSSARLDDLIVRVEVCNPNHMDEENNEGCLAYAGGGLKPIGLLQEYGEDDKVYFGLITGSYGKNKSGGVLRKNASSITDEINTNGTFKLPANGLGIVGTLDAIRISRYSFSSGQYNSTDNCPWEMASFGDGSCSNWGNPQSEMYLESLRYLAGKNANFSVNDNNYIDGLVSVDWQDPIDEAVNYCAPLSVLQFNASTSSYDSDQLGGFSDIAGGKTLDALTNIVGGNESIHGNQFYVGESGSNNDQLCTAKTISSLSNVKGTCPDAPRLGGSYQIAGLAYHARLNGISENREPVQTFGVALAPAVPRVDIPVPGVAGKTVSIQPACRNTTPTPDANCAIVDFKVIAQDHEGEVYDGQLYVNWEDSEQGGDFDQDMWGVVNYRVTATEVDVTTQVIAQSTPNSMGFGYVISGTTQDGFHVHSGINHFSYDNPINSALSCSSSGSNQCHCRDSYKGRCTSSYASATTQNFDIGTSTAKPLEQPLYYAAKWGGFPKEDENGNELTEPDAGYPDKSYFYATDPGELVESLRKAFDTFVSGLGSASAVAAANSTQVGTDTMTFQASFNTEGWTGDLKAIPVTDSGFGSVIWSAAQMMPEASSRNLWTYNDDDENGVAFEWGNLSQSQTIALNGDDGFGEERASWVAGAAVPGFRERDTLLGDIVNSSPKFAGSQDYGFGMSIFDGNGQDSYRTFVAGKDSETVFVGANDGMLHAFNASNGAEEFAYIPSTVYEQLEAMSDKAYGGSLSEHQYSVDGQLFVGDAYIGGTNGGWRTILVGTLGAGGKGLFALDVTDPAGFDAENILFELNEKNAPKIGNITGTPIIAPMADGSWAIVTGNGYNSDDRKSRLVIIPLDGSYTPTYIETDVGGDNGLAEPSIRTGSGFLARFAYAGDLAGNMYKFNLMDNTLDYVLFEAKGSEGNSQPITAAPVLGLNPVISPVTPPTMVYFGTGRYLTEGDLSSTSEQSFYGIADEGALVGRDELLPKRITTETGTTRQVYEGEGDNGYEIDWDTYNGWLLDFNTVGGERVDSKPILTFDQLIFPTVIPSASPCDFGGSSWLMRLAGVGNGPFERPCTGPDCGEPCTGPDCGEPCTGPDCDNKPPGEREENLTELTGPVVCEGASCGPCDGEPYIIKQNTDGSTEIACQEDPSIVKGRQSWRQIQ</sequence>
<evidence type="ECO:0000256" key="1">
    <source>
        <dbReference type="ARBA" id="ARBA00004561"/>
    </source>
</evidence>
<proteinExistence type="inferred from homology"/>
<gene>
    <name evidence="9" type="ORF">ACFOEB_16310</name>
</gene>
<feature type="compositionally biased region" description="Polar residues" evidence="7">
    <location>
        <begin position="201"/>
        <end position="218"/>
    </location>
</feature>
<dbReference type="Pfam" id="PF05567">
    <property type="entry name" value="T4P_PilY1"/>
    <property type="match status" value="1"/>
</dbReference>
<comment type="similarity">
    <text evidence="2">Belongs to the PilY1 family.</text>
</comment>
<evidence type="ECO:0000256" key="2">
    <source>
        <dbReference type="ARBA" id="ARBA00008387"/>
    </source>
</evidence>
<reference evidence="10" key="1">
    <citation type="journal article" date="2019" name="Int. J. Syst. Evol. Microbiol.">
        <title>The Global Catalogue of Microorganisms (GCM) 10K type strain sequencing project: providing services to taxonomists for standard genome sequencing and annotation.</title>
        <authorList>
            <consortium name="The Broad Institute Genomics Platform"/>
            <consortium name="The Broad Institute Genome Sequencing Center for Infectious Disease"/>
            <person name="Wu L."/>
            <person name="Ma J."/>
        </authorList>
    </citation>
    <scope>NUCLEOTIDE SEQUENCE [LARGE SCALE GENOMIC DNA]</scope>
    <source>
        <strain evidence="10">KCTC 52141</strain>
    </source>
</reference>
<keyword evidence="10" id="KW-1185">Reference proteome</keyword>